<evidence type="ECO:0000259" key="2">
    <source>
        <dbReference type="SMART" id="SM00943"/>
    </source>
</evidence>
<dbReference type="STRING" id="570156.AOG27_09820"/>
<accession>A0A0P7E1H4</accession>
<evidence type="ECO:0000313" key="3">
    <source>
        <dbReference type="EMBL" id="KPM83929.1"/>
    </source>
</evidence>
<dbReference type="SUPFAM" id="SSF56747">
    <property type="entry name" value="Prim-pol domain"/>
    <property type="match status" value="1"/>
</dbReference>
<dbReference type="RefSeq" id="WP_054552843.1">
    <property type="nucleotide sequence ID" value="NZ_LJTC01000005.1"/>
</dbReference>
<comment type="caution">
    <text evidence="3">The sequence shown here is derived from an EMBL/GenBank/DDBJ whole genome shotgun (WGS) entry which is preliminary data.</text>
</comment>
<dbReference type="InterPro" id="IPR015330">
    <property type="entry name" value="DNA_primase/pol_bifunc_N"/>
</dbReference>
<feature type="domain" description="Primase C-terminal 1" evidence="1">
    <location>
        <begin position="187"/>
        <end position="252"/>
    </location>
</feature>
<dbReference type="PATRIC" id="fig|570156.3.peg.3034"/>
<dbReference type="Pfam" id="PF08708">
    <property type="entry name" value="PriCT_1"/>
    <property type="match status" value="1"/>
</dbReference>
<evidence type="ECO:0000313" key="4">
    <source>
        <dbReference type="Proteomes" id="UP000050378"/>
    </source>
</evidence>
<dbReference type="OrthoDB" id="784829at2"/>
<dbReference type="SMART" id="SM00943">
    <property type="entry name" value="Prim-Pol"/>
    <property type="match status" value="1"/>
</dbReference>
<gene>
    <name evidence="3" type="ORF">AOG27_09820</name>
</gene>
<proteinExistence type="predicted"/>
<feature type="domain" description="DNA primase/polymerase bifunctional N-terminal" evidence="2">
    <location>
        <begin position="7"/>
        <end position="173"/>
    </location>
</feature>
<dbReference type="EMBL" id="LJTC01000005">
    <property type="protein sequence ID" value="KPM83929.1"/>
    <property type="molecule type" value="Genomic_DNA"/>
</dbReference>
<dbReference type="AlphaFoldDB" id="A0A0P7E1H4"/>
<reference evidence="3 4" key="1">
    <citation type="submission" date="2015-09" db="EMBL/GenBank/DDBJ databases">
        <title>Draft Genome Sequence of Pseudoalteromonas lipolytica UCD-48B.</title>
        <authorList>
            <person name="Krusor M."/>
            <person name="Coil D.A."/>
            <person name="Lang J.M."/>
            <person name="Eisen J.A."/>
            <person name="Alexiev A."/>
        </authorList>
    </citation>
    <scope>NUCLEOTIDE SEQUENCE [LARGE SCALE GENOMIC DNA]</scope>
    <source>
        <strain evidence="3 4">UCD-48B</strain>
    </source>
</reference>
<name>A0A0P7E1H4_9GAMM</name>
<protein>
    <recommendedName>
        <fullName evidence="5">Bifunctional DNA primase/polymerase, N-terminal</fullName>
    </recommendedName>
</protein>
<organism evidence="3 4">
    <name type="scientific">Pseudoalteromonas lipolytica</name>
    <dbReference type="NCBI Taxonomy" id="570156"/>
    <lineage>
        <taxon>Bacteria</taxon>
        <taxon>Pseudomonadati</taxon>
        <taxon>Pseudomonadota</taxon>
        <taxon>Gammaproteobacteria</taxon>
        <taxon>Alteromonadales</taxon>
        <taxon>Pseudoalteromonadaceae</taxon>
        <taxon>Pseudoalteromonas</taxon>
    </lineage>
</organism>
<dbReference type="Pfam" id="PF09250">
    <property type="entry name" value="Prim-Pol"/>
    <property type="match status" value="1"/>
</dbReference>
<evidence type="ECO:0008006" key="5">
    <source>
        <dbReference type="Google" id="ProtNLM"/>
    </source>
</evidence>
<dbReference type="InterPro" id="IPR014820">
    <property type="entry name" value="PriCT_1"/>
</dbReference>
<dbReference type="CDD" id="cd04859">
    <property type="entry name" value="Prim_Pol"/>
    <property type="match status" value="1"/>
</dbReference>
<sequence length="267" mass="29728">MNKVTAALYFAGMGIHVFRVKENGKTPLNTGWQKEATTDINTLKSWFNSGKYNLGLATGEISKFNAIDVDVKNGVDGRKSLKERYGQIVSQSPILQFKTPTGGYHIPVKWTPETDVSIGSRVCGLDGVDVRGNGGYIVAAPSTRVINGKLVEYEINDPNLPMAEPMGWMKDLLLSHKNKQLDKFNPIQVMRGLSQGERNETLFRYACHLRAFDIDQVLLIEFVLEAARRCTPPFPDDEAMQVIKSAYSYPTQAKKTNKPLTLSEVLS</sequence>
<dbReference type="Proteomes" id="UP000050378">
    <property type="component" value="Unassembled WGS sequence"/>
</dbReference>
<evidence type="ECO:0000259" key="1">
    <source>
        <dbReference type="SMART" id="SM00942"/>
    </source>
</evidence>
<dbReference type="SMART" id="SM00942">
    <property type="entry name" value="PriCT_1"/>
    <property type="match status" value="1"/>
</dbReference>